<organism evidence="2 3">
    <name type="scientific">Saccharopolyspora gregorii</name>
    <dbReference type="NCBI Taxonomy" id="33914"/>
    <lineage>
        <taxon>Bacteria</taxon>
        <taxon>Bacillati</taxon>
        <taxon>Actinomycetota</taxon>
        <taxon>Actinomycetes</taxon>
        <taxon>Pseudonocardiales</taxon>
        <taxon>Pseudonocardiaceae</taxon>
        <taxon>Saccharopolyspora</taxon>
    </lineage>
</organism>
<feature type="transmembrane region" description="Helical" evidence="1">
    <location>
        <begin position="57"/>
        <end position="77"/>
    </location>
</feature>
<proteinExistence type="predicted"/>
<accession>A0ABP6RW73</accession>
<dbReference type="Proteomes" id="UP001500483">
    <property type="component" value="Unassembled WGS sequence"/>
</dbReference>
<sequence>MFSTMESDFTPRRALAEAERGAVATWIDYPPTRWWYYPAAGAWACALVLAVTELHGLWSAAALLALVAVALIAQVRYRRVRGAWPDVAGAPAEFKPAIRAYLIGAAVLTATIALLAVFAGGVVAAAVTFVGVTGGLLWYEKAYEHAAARTRRRVEGEG</sequence>
<keyword evidence="1" id="KW-0812">Transmembrane</keyword>
<evidence type="ECO:0000313" key="3">
    <source>
        <dbReference type="Proteomes" id="UP001500483"/>
    </source>
</evidence>
<feature type="transmembrane region" description="Helical" evidence="1">
    <location>
        <begin position="34"/>
        <end position="51"/>
    </location>
</feature>
<keyword evidence="3" id="KW-1185">Reference proteome</keyword>
<evidence type="ECO:0000256" key="1">
    <source>
        <dbReference type="SAM" id="Phobius"/>
    </source>
</evidence>
<dbReference type="EMBL" id="BAAAYK010000038">
    <property type="protein sequence ID" value="GAA3361808.1"/>
    <property type="molecule type" value="Genomic_DNA"/>
</dbReference>
<evidence type="ECO:0000313" key="2">
    <source>
        <dbReference type="EMBL" id="GAA3361808.1"/>
    </source>
</evidence>
<keyword evidence="1" id="KW-0472">Membrane</keyword>
<protein>
    <submittedName>
        <fullName evidence="2">Uncharacterized protein</fullName>
    </submittedName>
</protein>
<name>A0ABP6RW73_9PSEU</name>
<keyword evidence="1" id="KW-1133">Transmembrane helix</keyword>
<gene>
    <name evidence="2" type="ORF">GCM10020366_47230</name>
</gene>
<feature type="transmembrane region" description="Helical" evidence="1">
    <location>
        <begin position="98"/>
        <end position="116"/>
    </location>
</feature>
<feature type="transmembrane region" description="Helical" evidence="1">
    <location>
        <begin position="122"/>
        <end position="139"/>
    </location>
</feature>
<reference evidence="3" key="1">
    <citation type="journal article" date="2019" name="Int. J. Syst. Evol. Microbiol.">
        <title>The Global Catalogue of Microorganisms (GCM) 10K type strain sequencing project: providing services to taxonomists for standard genome sequencing and annotation.</title>
        <authorList>
            <consortium name="The Broad Institute Genomics Platform"/>
            <consortium name="The Broad Institute Genome Sequencing Center for Infectious Disease"/>
            <person name="Wu L."/>
            <person name="Ma J."/>
        </authorList>
    </citation>
    <scope>NUCLEOTIDE SEQUENCE [LARGE SCALE GENOMIC DNA]</scope>
    <source>
        <strain evidence="3">JCM 9687</strain>
    </source>
</reference>
<comment type="caution">
    <text evidence="2">The sequence shown here is derived from an EMBL/GenBank/DDBJ whole genome shotgun (WGS) entry which is preliminary data.</text>
</comment>